<proteinExistence type="inferred from homology"/>
<dbReference type="Proteomes" id="UP000182977">
    <property type="component" value="Chromosome I"/>
</dbReference>
<evidence type="ECO:0000256" key="3">
    <source>
        <dbReference type="ARBA" id="ARBA00022475"/>
    </source>
</evidence>
<evidence type="ECO:0000256" key="1">
    <source>
        <dbReference type="ARBA" id="ARBA00004651"/>
    </source>
</evidence>
<feature type="transmembrane region" description="Helical" evidence="7">
    <location>
        <begin position="21"/>
        <end position="42"/>
    </location>
</feature>
<evidence type="ECO:0000313" key="10">
    <source>
        <dbReference type="Proteomes" id="UP000182977"/>
    </source>
</evidence>
<feature type="transmembrane region" description="Helical" evidence="7">
    <location>
        <begin position="193"/>
        <end position="215"/>
    </location>
</feature>
<keyword evidence="4 7" id="KW-0812">Transmembrane</keyword>
<dbReference type="CDD" id="cd06261">
    <property type="entry name" value="TM_PBP2"/>
    <property type="match status" value="1"/>
</dbReference>
<protein>
    <submittedName>
        <fullName evidence="9">Alpha-glucoside transport system permease protein</fullName>
    </submittedName>
</protein>
<dbReference type="InterPro" id="IPR000515">
    <property type="entry name" value="MetI-like"/>
</dbReference>
<evidence type="ECO:0000256" key="4">
    <source>
        <dbReference type="ARBA" id="ARBA00022692"/>
    </source>
</evidence>
<keyword evidence="3" id="KW-1003">Cell membrane</keyword>
<feature type="domain" description="ABC transmembrane type-1" evidence="8">
    <location>
        <begin position="81"/>
        <end position="273"/>
    </location>
</feature>
<keyword evidence="6 7" id="KW-0472">Membrane</keyword>
<dbReference type="STRING" id="419479.SAMN04488563_0250"/>
<dbReference type="GO" id="GO:0055085">
    <property type="term" value="P:transmembrane transport"/>
    <property type="evidence" value="ECO:0007669"/>
    <property type="project" value="InterPro"/>
</dbReference>
<gene>
    <name evidence="9" type="ORF">SAMN04488563_0250</name>
</gene>
<organism evidence="9 10">
    <name type="scientific">Jiangella alkaliphila</name>
    <dbReference type="NCBI Taxonomy" id="419479"/>
    <lineage>
        <taxon>Bacteria</taxon>
        <taxon>Bacillati</taxon>
        <taxon>Actinomycetota</taxon>
        <taxon>Actinomycetes</taxon>
        <taxon>Jiangellales</taxon>
        <taxon>Jiangellaceae</taxon>
        <taxon>Jiangella</taxon>
    </lineage>
</organism>
<dbReference type="PROSITE" id="PS50928">
    <property type="entry name" value="ABC_TM1"/>
    <property type="match status" value="1"/>
</dbReference>
<reference evidence="10" key="1">
    <citation type="submission" date="2016-10" db="EMBL/GenBank/DDBJ databases">
        <authorList>
            <person name="Varghese N."/>
            <person name="Submissions S."/>
        </authorList>
    </citation>
    <scope>NUCLEOTIDE SEQUENCE [LARGE SCALE GENOMIC DNA]</scope>
    <source>
        <strain evidence="10">DSM 45079</strain>
    </source>
</reference>
<feature type="transmembrane region" description="Helical" evidence="7">
    <location>
        <begin position="81"/>
        <end position="104"/>
    </location>
</feature>
<dbReference type="AlphaFoldDB" id="A0A1H2G2E5"/>
<keyword evidence="2 7" id="KW-0813">Transport</keyword>
<dbReference type="SUPFAM" id="SSF161098">
    <property type="entry name" value="MetI-like"/>
    <property type="match status" value="1"/>
</dbReference>
<sequence length="288" mass="31128">MTAAGAVRVRPAWWRRVPLHVVVVGVAVIWAVPLLGLVVSAFRPSWAVLSSGWWESFALPGDYTLENYRRVLDRDGMALSLFNSLAVVVPATVLTVALGAAAAYALAGMRFRLRSAVLLTVVALIIVPIQITLVPLLRVFNTLDLTGSFLGIWLVHLGFGLPFAVYLLHNFFAAIPRELFEAAEMDGASRSQIFLSIVLPVARPALAALAIFDFVWTWNDLLVALIFLGGFRDVAPMTVAVSQLVASRGDGWEILTSAAVLSVLVPMAVFVALQRHFVRGLLAGVSKG</sequence>
<evidence type="ECO:0000256" key="6">
    <source>
        <dbReference type="ARBA" id="ARBA00023136"/>
    </source>
</evidence>
<dbReference type="InterPro" id="IPR035906">
    <property type="entry name" value="MetI-like_sf"/>
</dbReference>
<feature type="transmembrane region" description="Helical" evidence="7">
    <location>
        <begin position="149"/>
        <end position="172"/>
    </location>
</feature>
<evidence type="ECO:0000256" key="2">
    <source>
        <dbReference type="ARBA" id="ARBA00022448"/>
    </source>
</evidence>
<evidence type="ECO:0000256" key="7">
    <source>
        <dbReference type="RuleBase" id="RU363032"/>
    </source>
</evidence>
<dbReference type="Pfam" id="PF00528">
    <property type="entry name" value="BPD_transp_1"/>
    <property type="match status" value="1"/>
</dbReference>
<feature type="transmembrane region" description="Helical" evidence="7">
    <location>
        <begin position="254"/>
        <end position="273"/>
    </location>
</feature>
<dbReference type="GO" id="GO:0005886">
    <property type="term" value="C:plasma membrane"/>
    <property type="evidence" value="ECO:0007669"/>
    <property type="project" value="UniProtKB-SubCell"/>
</dbReference>
<comment type="subcellular location">
    <subcellularLocation>
        <location evidence="1 7">Cell membrane</location>
        <topology evidence="1 7">Multi-pass membrane protein</topology>
    </subcellularLocation>
</comment>
<dbReference type="PANTHER" id="PTHR43744:SF4">
    <property type="entry name" value="OSMOPROTECTIVE COMPOUNDS UPTAKE PERMEASE PROTEIN GGTD"/>
    <property type="match status" value="1"/>
</dbReference>
<dbReference type="PANTHER" id="PTHR43744">
    <property type="entry name" value="ABC TRANSPORTER PERMEASE PROTEIN MG189-RELATED-RELATED"/>
    <property type="match status" value="1"/>
</dbReference>
<evidence type="ECO:0000259" key="8">
    <source>
        <dbReference type="PROSITE" id="PS50928"/>
    </source>
</evidence>
<dbReference type="Gene3D" id="1.10.3720.10">
    <property type="entry name" value="MetI-like"/>
    <property type="match status" value="1"/>
</dbReference>
<dbReference type="OrthoDB" id="9794684at2"/>
<keyword evidence="5 7" id="KW-1133">Transmembrane helix</keyword>
<comment type="similarity">
    <text evidence="7">Belongs to the binding-protein-dependent transport system permease family.</text>
</comment>
<dbReference type="EMBL" id="LT629791">
    <property type="protein sequence ID" value="SDU13680.1"/>
    <property type="molecule type" value="Genomic_DNA"/>
</dbReference>
<evidence type="ECO:0000313" key="9">
    <source>
        <dbReference type="EMBL" id="SDU13680.1"/>
    </source>
</evidence>
<feature type="transmembrane region" description="Helical" evidence="7">
    <location>
        <begin position="116"/>
        <end position="137"/>
    </location>
</feature>
<dbReference type="RefSeq" id="WP_046772453.1">
    <property type="nucleotide sequence ID" value="NZ_LBMC01000064.1"/>
</dbReference>
<evidence type="ECO:0000256" key="5">
    <source>
        <dbReference type="ARBA" id="ARBA00022989"/>
    </source>
</evidence>
<accession>A0A1H2G2E5</accession>
<keyword evidence="10" id="KW-1185">Reference proteome</keyword>
<name>A0A1H2G2E5_9ACTN</name>